<keyword evidence="3" id="KW-1185">Reference proteome</keyword>
<evidence type="ECO:0000313" key="3">
    <source>
        <dbReference type="Proteomes" id="UP000253918"/>
    </source>
</evidence>
<gene>
    <name evidence="2" type="ORF">DVW87_15815</name>
</gene>
<comment type="caution">
    <text evidence="2">The sequence shown here is derived from an EMBL/GenBank/DDBJ whole genome shotgun (WGS) entry which is preliminary data.</text>
</comment>
<accession>A0A369VQU7</accession>
<dbReference type="EMBL" id="QQNB01000004">
    <property type="protein sequence ID" value="RDE04393.1"/>
    <property type="molecule type" value="Genomic_DNA"/>
</dbReference>
<organism evidence="2 3">
    <name type="scientific">Sphingomonas aracearum</name>
    <dbReference type="NCBI Taxonomy" id="2283317"/>
    <lineage>
        <taxon>Bacteria</taxon>
        <taxon>Pseudomonadati</taxon>
        <taxon>Pseudomonadota</taxon>
        <taxon>Alphaproteobacteria</taxon>
        <taxon>Sphingomonadales</taxon>
        <taxon>Sphingomonadaceae</taxon>
        <taxon>Sphingomonas</taxon>
    </lineage>
</organism>
<protein>
    <submittedName>
        <fullName evidence="2">Uncharacterized protein</fullName>
    </submittedName>
</protein>
<sequence length="161" mass="16799">MEDRMPALRPFALGFVALALVGAIGWFTQAGDAADTPETGIAVVAAAPAAPHRAPPSPAPSPTASPRDAALAEIRATYPLLRDPVLSCDAMRCALTGLILPPTDQAYLDKRQEMLLGGLAAILAAHGYRTEGPVKLDEIDSNTFRLRAEIPRVTPPAAPAA</sequence>
<name>A0A369VQU7_9SPHN</name>
<evidence type="ECO:0000256" key="1">
    <source>
        <dbReference type="SAM" id="MobiDB-lite"/>
    </source>
</evidence>
<feature type="region of interest" description="Disordered" evidence="1">
    <location>
        <begin position="48"/>
        <end position="67"/>
    </location>
</feature>
<evidence type="ECO:0000313" key="2">
    <source>
        <dbReference type="EMBL" id="RDE04393.1"/>
    </source>
</evidence>
<proteinExistence type="predicted"/>
<dbReference type="AlphaFoldDB" id="A0A369VQU7"/>
<dbReference type="Proteomes" id="UP000253918">
    <property type="component" value="Unassembled WGS sequence"/>
</dbReference>
<reference evidence="2 3" key="1">
    <citation type="submission" date="2018-07" db="EMBL/GenBank/DDBJ databases">
        <title>a novel species of Sphingomonas isolated from the rhizosphere soil of Araceae plant.</title>
        <authorList>
            <person name="Zhiyong W."/>
            <person name="Qinglan Z."/>
            <person name="Zhiwei F."/>
            <person name="Ding X."/>
            <person name="Gejiao W."/>
            <person name="Shixue Z."/>
        </authorList>
    </citation>
    <scope>NUCLEOTIDE SEQUENCE [LARGE SCALE GENOMIC DNA]</scope>
    <source>
        <strain evidence="2 3">WZY 27</strain>
    </source>
</reference>
<feature type="compositionally biased region" description="Pro residues" evidence="1">
    <location>
        <begin position="53"/>
        <end position="63"/>
    </location>
</feature>